<dbReference type="PANTHER" id="PTHR32071:SF17">
    <property type="entry name" value="TRANSCRIPTIONAL REGULATOR (NTRC FAMILY)"/>
    <property type="match status" value="1"/>
</dbReference>
<evidence type="ECO:0000256" key="4">
    <source>
        <dbReference type="ARBA" id="ARBA00023015"/>
    </source>
</evidence>
<dbReference type="SUPFAM" id="SSF46689">
    <property type="entry name" value="Homeodomain-like"/>
    <property type="match status" value="1"/>
</dbReference>
<dbReference type="InterPro" id="IPR058031">
    <property type="entry name" value="AAA_lid_NorR"/>
</dbReference>
<keyword evidence="5" id="KW-0804">Transcription</keyword>
<dbReference type="Pfam" id="PF02954">
    <property type="entry name" value="HTH_8"/>
    <property type="match status" value="1"/>
</dbReference>
<evidence type="ECO:0000256" key="1">
    <source>
        <dbReference type="ARBA" id="ARBA00022553"/>
    </source>
</evidence>
<dbReference type="CDD" id="cd00009">
    <property type="entry name" value="AAA"/>
    <property type="match status" value="1"/>
</dbReference>
<dbReference type="GO" id="GO:0043565">
    <property type="term" value="F:sequence-specific DNA binding"/>
    <property type="evidence" value="ECO:0007669"/>
    <property type="project" value="InterPro"/>
</dbReference>
<dbReference type="InterPro" id="IPR009057">
    <property type="entry name" value="Homeodomain-like_sf"/>
</dbReference>
<dbReference type="AlphaFoldDB" id="A0A3B0ZTW6"/>
<dbReference type="InterPro" id="IPR002078">
    <property type="entry name" value="Sigma_54_int"/>
</dbReference>
<dbReference type="Pfam" id="PF25601">
    <property type="entry name" value="AAA_lid_14"/>
    <property type="match status" value="1"/>
</dbReference>
<dbReference type="Gene3D" id="1.10.10.60">
    <property type="entry name" value="Homeodomain-like"/>
    <property type="match status" value="1"/>
</dbReference>
<gene>
    <name evidence="8" type="ORF">MNBD_GAMMA23-2474</name>
</gene>
<keyword evidence="2" id="KW-0547">Nucleotide-binding</keyword>
<evidence type="ECO:0000256" key="3">
    <source>
        <dbReference type="ARBA" id="ARBA00022840"/>
    </source>
</evidence>
<sequence length="470" mass="53108">MPQHKPTPTEASNPAKGVPYILVVDDEPDIRNLVREILEDEGYEVAVAENGSDARDSQRARRPDLVLLDIWMPDVDGITLLKEWSREEGGLSIPVIMMSGHGTVETAVEATRLGAYDFIEKPLSLAKLLLTIEHALEADKLQRENQGLRKRGQLNIELLGKSASMQGFRENVKRIAEHDTWILLSGEPGTELEITAQYLHQHSSRKDRPFIDVNVATLSPDNAAKELFGSEVNGKITYGLLEQASGGTLYLHDMSDMDLESQAKFFSALEKKSFMRIGGNESVTIHIRIIAATHRNLQKLVEDGHFREDLYYQLNVVPVNVPPLREHHEDVPELLNHYIDLFVEHDNLPYRKFSMAAQNKLRNHSWPGNVRELKNTVQRLLIVGAGTEIDVNEINNALGQIKITNSTLQTGFDLPLREAREQFERNYIIHQLKIAKGSVGKAAKTIGLERTHLYRKLRSLEIDPKHLDDD</sequence>
<evidence type="ECO:0000256" key="2">
    <source>
        <dbReference type="ARBA" id="ARBA00022741"/>
    </source>
</evidence>
<dbReference type="InterPro" id="IPR002197">
    <property type="entry name" value="HTH_Fis"/>
</dbReference>
<dbReference type="PANTHER" id="PTHR32071">
    <property type="entry name" value="TRANSCRIPTIONAL REGULATORY PROTEIN"/>
    <property type="match status" value="1"/>
</dbReference>
<evidence type="ECO:0000256" key="5">
    <source>
        <dbReference type="ARBA" id="ARBA00023163"/>
    </source>
</evidence>
<dbReference type="SUPFAM" id="SSF52172">
    <property type="entry name" value="CheY-like"/>
    <property type="match status" value="1"/>
</dbReference>
<feature type="domain" description="Sigma-54 factor interaction" evidence="6">
    <location>
        <begin position="158"/>
        <end position="382"/>
    </location>
</feature>
<protein>
    <submittedName>
        <fullName evidence="8">Response regulator of zinc sigma-54-dependent two-component system</fullName>
    </submittedName>
</protein>
<dbReference type="PROSITE" id="PS00688">
    <property type="entry name" value="SIGMA54_INTERACT_3"/>
    <property type="match status" value="1"/>
</dbReference>
<dbReference type="Gene3D" id="3.40.50.300">
    <property type="entry name" value="P-loop containing nucleotide triphosphate hydrolases"/>
    <property type="match status" value="1"/>
</dbReference>
<dbReference type="Pfam" id="PF00072">
    <property type="entry name" value="Response_reg"/>
    <property type="match status" value="1"/>
</dbReference>
<feature type="domain" description="Response regulatory" evidence="7">
    <location>
        <begin position="20"/>
        <end position="136"/>
    </location>
</feature>
<organism evidence="8">
    <name type="scientific">hydrothermal vent metagenome</name>
    <dbReference type="NCBI Taxonomy" id="652676"/>
    <lineage>
        <taxon>unclassified sequences</taxon>
        <taxon>metagenomes</taxon>
        <taxon>ecological metagenomes</taxon>
    </lineage>
</organism>
<dbReference type="FunFam" id="3.40.50.2300:FF:000018">
    <property type="entry name" value="DNA-binding transcriptional regulator NtrC"/>
    <property type="match status" value="1"/>
</dbReference>
<dbReference type="GO" id="GO:0000160">
    <property type="term" value="P:phosphorelay signal transduction system"/>
    <property type="evidence" value="ECO:0007669"/>
    <property type="project" value="InterPro"/>
</dbReference>
<dbReference type="SUPFAM" id="SSF52540">
    <property type="entry name" value="P-loop containing nucleoside triphosphate hydrolases"/>
    <property type="match status" value="1"/>
</dbReference>
<accession>A0A3B0ZTW6</accession>
<name>A0A3B0ZTW6_9ZZZZ</name>
<reference evidence="8" key="1">
    <citation type="submission" date="2018-06" db="EMBL/GenBank/DDBJ databases">
        <authorList>
            <person name="Zhirakovskaya E."/>
        </authorList>
    </citation>
    <scope>NUCLEOTIDE SEQUENCE</scope>
</reference>
<evidence type="ECO:0000259" key="7">
    <source>
        <dbReference type="PROSITE" id="PS50110"/>
    </source>
</evidence>
<dbReference type="GO" id="GO:0005524">
    <property type="term" value="F:ATP binding"/>
    <property type="evidence" value="ECO:0007669"/>
    <property type="project" value="UniProtKB-KW"/>
</dbReference>
<dbReference type="InterPro" id="IPR001789">
    <property type="entry name" value="Sig_transdc_resp-reg_receiver"/>
</dbReference>
<keyword evidence="1" id="KW-0597">Phosphoprotein</keyword>
<dbReference type="Gene3D" id="3.40.50.2300">
    <property type="match status" value="1"/>
</dbReference>
<dbReference type="EMBL" id="UOFT01000027">
    <property type="protein sequence ID" value="VAW92660.1"/>
    <property type="molecule type" value="Genomic_DNA"/>
</dbReference>
<dbReference type="Pfam" id="PF00158">
    <property type="entry name" value="Sigma54_activat"/>
    <property type="match status" value="1"/>
</dbReference>
<dbReference type="PROSITE" id="PS50045">
    <property type="entry name" value="SIGMA54_INTERACT_4"/>
    <property type="match status" value="1"/>
</dbReference>
<proteinExistence type="predicted"/>
<dbReference type="InterPro" id="IPR025944">
    <property type="entry name" value="Sigma_54_int_dom_CS"/>
</dbReference>
<dbReference type="InterPro" id="IPR027417">
    <property type="entry name" value="P-loop_NTPase"/>
</dbReference>
<dbReference type="GO" id="GO:0006355">
    <property type="term" value="P:regulation of DNA-templated transcription"/>
    <property type="evidence" value="ECO:0007669"/>
    <property type="project" value="InterPro"/>
</dbReference>
<dbReference type="CDD" id="cd17550">
    <property type="entry name" value="REC_NtrX-like"/>
    <property type="match status" value="1"/>
</dbReference>
<keyword evidence="3" id="KW-0067">ATP-binding</keyword>
<evidence type="ECO:0000313" key="8">
    <source>
        <dbReference type="EMBL" id="VAW92660.1"/>
    </source>
</evidence>
<evidence type="ECO:0000259" key="6">
    <source>
        <dbReference type="PROSITE" id="PS50045"/>
    </source>
</evidence>
<dbReference type="InterPro" id="IPR011006">
    <property type="entry name" value="CheY-like_superfamily"/>
</dbReference>
<dbReference type="Gene3D" id="1.10.8.60">
    <property type="match status" value="1"/>
</dbReference>
<dbReference type="PROSITE" id="PS50110">
    <property type="entry name" value="RESPONSE_REGULATORY"/>
    <property type="match status" value="1"/>
</dbReference>
<dbReference type="SMART" id="SM00448">
    <property type="entry name" value="REC"/>
    <property type="match status" value="1"/>
</dbReference>
<keyword evidence="4" id="KW-0805">Transcription regulation</keyword>